<evidence type="ECO:0000313" key="3">
    <source>
        <dbReference type="EMBL" id="BAV34238.1"/>
    </source>
</evidence>
<name>A0A1B4XHG3_9GAMM</name>
<organism evidence="3 4">
    <name type="scientific">Sulfuricaulis limicola</name>
    <dbReference type="NCBI Taxonomy" id="1620215"/>
    <lineage>
        <taxon>Bacteria</taxon>
        <taxon>Pseudomonadati</taxon>
        <taxon>Pseudomonadota</taxon>
        <taxon>Gammaproteobacteria</taxon>
        <taxon>Acidiferrobacterales</taxon>
        <taxon>Acidiferrobacteraceae</taxon>
        <taxon>Sulfuricaulis</taxon>
    </lineage>
</organism>
<evidence type="ECO:0000259" key="2">
    <source>
        <dbReference type="Pfam" id="PF08308"/>
    </source>
</evidence>
<protein>
    <recommendedName>
        <fullName evidence="2">PEGA domain-containing protein</fullName>
    </recommendedName>
</protein>
<evidence type="ECO:0000313" key="4">
    <source>
        <dbReference type="Proteomes" id="UP000243180"/>
    </source>
</evidence>
<reference evidence="3 4" key="1">
    <citation type="submission" date="2015-05" db="EMBL/GenBank/DDBJ databases">
        <title>Complete genome sequence of a sulfur-oxidizing gammaproteobacterium strain HA5.</title>
        <authorList>
            <person name="Miura A."/>
            <person name="Kojima H."/>
            <person name="Fukui M."/>
        </authorList>
    </citation>
    <scope>NUCLEOTIDE SEQUENCE [LARGE SCALE GENOMIC DNA]</scope>
    <source>
        <strain evidence="3 4">HA5</strain>
    </source>
</reference>
<dbReference type="Pfam" id="PF08308">
    <property type="entry name" value="PEGA"/>
    <property type="match status" value="1"/>
</dbReference>
<evidence type="ECO:0000256" key="1">
    <source>
        <dbReference type="SAM" id="SignalP"/>
    </source>
</evidence>
<proteinExistence type="predicted"/>
<feature type="signal peptide" evidence="1">
    <location>
        <begin position="1"/>
        <end position="20"/>
    </location>
</feature>
<dbReference type="RefSeq" id="WP_096361004.1">
    <property type="nucleotide sequence ID" value="NZ_AP014879.1"/>
</dbReference>
<dbReference type="PROSITE" id="PS51257">
    <property type="entry name" value="PROKAR_LIPOPROTEIN"/>
    <property type="match status" value="1"/>
</dbReference>
<dbReference type="EMBL" id="AP014879">
    <property type="protein sequence ID" value="BAV34238.1"/>
    <property type="molecule type" value="Genomic_DNA"/>
</dbReference>
<dbReference type="OrthoDB" id="194242at2"/>
<dbReference type="KEGG" id="slim:SCL_1947"/>
<gene>
    <name evidence="3" type="ORF">SCL_1947</name>
</gene>
<dbReference type="Proteomes" id="UP000243180">
    <property type="component" value="Chromosome"/>
</dbReference>
<dbReference type="InterPro" id="IPR013229">
    <property type="entry name" value="PEGA"/>
</dbReference>
<feature type="chain" id="PRO_5008572420" description="PEGA domain-containing protein" evidence="1">
    <location>
        <begin position="21"/>
        <end position="124"/>
    </location>
</feature>
<dbReference type="InParanoid" id="A0A1B4XHG3"/>
<keyword evidence="4" id="KW-1185">Reference proteome</keyword>
<dbReference type="AlphaFoldDB" id="A0A1B4XHG3"/>
<feature type="domain" description="PEGA" evidence="2">
    <location>
        <begin position="29"/>
        <end position="73"/>
    </location>
</feature>
<keyword evidence="1" id="KW-0732">Signal</keyword>
<sequence length="124" mass="13360">MRLRSVVVFLSVAALSTGCASIIKGTDQVLTINSEPDGALVSIDGISIGVTPLSTKVKKNSASVITIKKDGYKVQTMPLDKKYDGVALLNIFWDLSTTDFVTGAAYEYVPNTFHFQLKKEEAGT</sequence>
<accession>A0A1B4XHG3</accession>